<dbReference type="Pfam" id="PF19575">
    <property type="entry name" value="HTH_58"/>
    <property type="match status" value="2"/>
</dbReference>
<keyword evidence="4" id="KW-1185">Reference proteome</keyword>
<evidence type="ECO:0000313" key="3">
    <source>
        <dbReference type="EMBL" id="QFG13229.1"/>
    </source>
</evidence>
<reference evidence="3 4" key="1">
    <citation type="submission" date="2019-07" db="EMBL/GenBank/DDBJ databases">
        <authorList>
            <person name="Almisry A."/>
            <person name="Mousa M."/>
            <person name="Gordon L.L."/>
            <person name="Lee M."/>
            <person name="Mandava P."/>
            <person name="Moxley J.T."/>
            <person name="Shaffer C.D."/>
            <person name="Weston-Hafer K.A."/>
            <person name="Garlena R.A."/>
            <person name="Russell D.A."/>
            <person name="Pope W.H."/>
            <person name="Jacobs-Sera D."/>
            <person name="Hatfull G.F."/>
        </authorList>
    </citation>
    <scope>NUCLEOTIDE SEQUENCE [LARGE SCALE GENOMIC DNA]</scope>
</reference>
<dbReference type="Proteomes" id="UP000326486">
    <property type="component" value="Segment"/>
</dbReference>
<feature type="region of interest" description="Disordered" evidence="1">
    <location>
        <begin position="1"/>
        <end position="28"/>
    </location>
</feature>
<dbReference type="KEGG" id="vg:80019099"/>
<protein>
    <submittedName>
        <fullName evidence="3">Helix-turn-helix DNA binding domain protein</fullName>
    </submittedName>
</protein>
<evidence type="ECO:0000259" key="2">
    <source>
        <dbReference type="Pfam" id="PF19575"/>
    </source>
</evidence>
<dbReference type="GeneID" id="80019099"/>
<accession>A0A5J6TTM9</accession>
<sequence>MQKAPTPEPSHSDWPAPHKRVRGERRQQMAKRLKIKYDAGASIRALAGETGRSYGHIHRLLHEAGADFRGRGGSRNRTNTGANYRRPERPAPRRRVATSQRAALAVKLKDEYDATRATIGTLAARHGLSYHLVRALLHEVDADIRQGSQA</sequence>
<dbReference type="RefSeq" id="YP_010754505.1">
    <property type="nucleotide sequence ID" value="NC_073461.1"/>
</dbReference>
<evidence type="ECO:0000256" key="1">
    <source>
        <dbReference type="SAM" id="MobiDB-lite"/>
    </source>
</evidence>
<feature type="domain" description="Helix-turn-helix" evidence="2">
    <location>
        <begin position="18"/>
        <end position="75"/>
    </location>
</feature>
<dbReference type="EMBL" id="MN234216">
    <property type="protein sequence ID" value="QFG13229.1"/>
    <property type="molecule type" value="Genomic_DNA"/>
</dbReference>
<gene>
    <name evidence="3" type="primary">37</name>
    <name evidence="3" type="ORF">SEA_GILGAMESH_37</name>
</gene>
<feature type="domain" description="Helix-turn-helix" evidence="2">
    <location>
        <begin position="94"/>
        <end position="146"/>
    </location>
</feature>
<feature type="compositionally biased region" description="Basic residues" evidence="1">
    <location>
        <begin position="17"/>
        <end position="28"/>
    </location>
</feature>
<name>A0A5J6TTM9_9CAUD</name>
<dbReference type="InterPro" id="IPR045745">
    <property type="entry name" value="HTH_58_Actinobacteria-type"/>
</dbReference>
<organism evidence="3 4">
    <name type="scientific">Streptomyces phage Gilgamesh</name>
    <dbReference type="NCBI Taxonomy" id="2599890"/>
    <lineage>
        <taxon>Viruses</taxon>
        <taxon>Duplodnaviria</taxon>
        <taxon>Heunggongvirae</taxon>
        <taxon>Uroviricota</taxon>
        <taxon>Caudoviricetes</taxon>
        <taxon>Gilgameshvirus</taxon>
        <taxon>Gilgameshvirus gilgamesh</taxon>
    </lineage>
</organism>
<feature type="region of interest" description="Disordered" evidence="1">
    <location>
        <begin position="66"/>
        <end position="98"/>
    </location>
</feature>
<proteinExistence type="predicted"/>
<evidence type="ECO:0000313" key="4">
    <source>
        <dbReference type="Proteomes" id="UP000326486"/>
    </source>
</evidence>